<sequence length="57" mass="6645">MLNDRNKKIENIEINFFNLRTPFINLISDLLCEGRENIFSLKDCISGIISLSKANEW</sequence>
<gene>
    <name evidence="1" type="ORF">CDIOL_16340</name>
</gene>
<name>A0AAV3V8S6_9CLOT</name>
<dbReference type="EMBL" id="BJLA01000004">
    <property type="protein sequence ID" value="GEA30711.1"/>
    <property type="molecule type" value="Genomic_DNA"/>
</dbReference>
<dbReference type="Proteomes" id="UP000325212">
    <property type="component" value="Unassembled WGS sequence"/>
</dbReference>
<proteinExistence type="predicted"/>
<evidence type="ECO:0000313" key="1">
    <source>
        <dbReference type="EMBL" id="GEA30711.1"/>
    </source>
</evidence>
<protein>
    <submittedName>
        <fullName evidence="1">Uncharacterized protein</fullName>
    </submittedName>
</protein>
<reference evidence="1 2" key="1">
    <citation type="submission" date="2019-06" db="EMBL/GenBank/DDBJ databases">
        <title>Draft genome sequence of Clostridium diolis DSM 15410.</title>
        <authorList>
            <person name="Kobayashi H."/>
            <person name="Tanizawa Y."/>
            <person name="Tohno M."/>
        </authorList>
    </citation>
    <scope>NUCLEOTIDE SEQUENCE [LARGE SCALE GENOMIC DNA]</scope>
    <source>
        <strain evidence="1 2">DSM 15410</strain>
    </source>
</reference>
<dbReference type="AlphaFoldDB" id="A0AAV3V8S6"/>
<organism evidence="1 2">
    <name type="scientific">Clostridium diolis</name>
    <dbReference type="NCBI Taxonomy" id="223919"/>
    <lineage>
        <taxon>Bacteria</taxon>
        <taxon>Bacillati</taxon>
        <taxon>Bacillota</taxon>
        <taxon>Clostridia</taxon>
        <taxon>Eubacteriales</taxon>
        <taxon>Clostridiaceae</taxon>
        <taxon>Clostridium</taxon>
    </lineage>
</organism>
<accession>A0AAV3V8S6</accession>
<evidence type="ECO:0000313" key="2">
    <source>
        <dbReference type="Proteomes" id="UP000325212"/>
    </source>
</evidence>
<keyword evidence="2" id="KW-1185">Reference proteome</keyword>
<comment type="caution">
    <text evidence="1">The sequence shown here is derived from an EMBL/GenBank/DDBJ whole genome shotgun (WGS) entry which is preliminary data.</text>
</comment>